<evidence type="ECO:0000313" key="2">
    <source>
        <dbReference type="EMBL" id="RAW02298.1"/>
    </source>
</evidence>
<dbReference type="SUPFAM" id="SSF49785">
    <property type="entry name" value="Galactose-binding domain-like"/>
    <property type="match status" value="1"/>
</dbReference>
<dbReference type="EMBL" id="QMFY01000002">
    <property type="protein sequence ID" value="RAW02298.1"/>
    <property type="molecule type" value="Genomic_DNA"/>
</dbReference>
<accession>A0A364Y5M9</accession>
<proteinExistence type="predicted"/>
<name>A0A364Y5M9_9BACT</name>
<dbReference type="PROSITE" id="PS50022">
    <property type="entry name" value="FA58C_3"/>
    <property type="match status" value="1"/>
</dbReference>
<feature type="domain" description="F5/8 type C" evidence="1">
    <location>
        <begin position="14"/>
        <end position="98"/>
    </location>
</feature>
<dbReference type="InterPro" id="IPR008979">
    <property type="entry name" value="Galactose-bd-like_sf"/>
</dbReference>
<evidence type="ECO:0000259" key="1">
    <source>
        <dbReference type="PROSITE" id="PS50022"/>
    </source>
</evidence>
<protein>
    <recommendedName>
        <fullName evidence="1">F5/8 type C domain-containing protein</fullName>
    </recommendedName>
</protein>
<dbReference type="InterPro" id="IPR000421">
    <property type="entry name" value="FA58C"/>
</dbReference>
<evidence type="ECO:0000313" key="3">
    <source>
        <dbReference type="Proteomes" id="UP000251889"/>
    </source>
</evidence>
<dbReference type="Proteomes" id="UP000251889">
    <property type="component" value="Unassembled WGS sequence"/>
</dbReference>
<comment type="caution">
    <text evidence="2">The sequence shown here is derived from an EMBL/GenBank/DDBJ whole genome shotgun (WGS) entry which is preliminary data.</text>
</comment>
<dbReference type="Pfam" id="PF22633">
    <property type="entry name" value="F5_F8_type_C_2"/>
    <property type="match status" value="1"/>
</dbReference>
<organism evidence="2 3">
    <name type="scientific">Pseudochryseolinea flava</name>
    <dbReference type="NCBI Taxonomy" id="2059302"/>
    <lineage>
        <taxon>Bacteria</taxon>
        <taxon>Pseudomonadati</taxon>
        <taxon>Bacteroidota</taxon>
        <taxon>Cytophagia</taxon>
        <taxon>Cytophagales</taxon>
        <taxon>Fulvivirgaceae</taxon>
        <taxon>Pseudochryseolinea</taxon>
    </lineage>
</organism>
<keyword evidence="3" id="KW-1185">Reference proteome</keyword>
<sequence>MYPYKHNHSNLYATLEKNVSIPKNSAMRVDATLFESTAASTEESVDYNASMLNDGDLTTRWRSAYADNQVVEVDLGALKTFTRIKLAWEEAYGKSYDI</sequence>
<gene>
    <name evidence="2" type="ORF">DQQ10_07125</name>
</gene>
<dbReference type="AlphaFoldDB" id="A0A364Y5M9"/>
<reference evidence="2 3" key="1">
    <citation type="submission" date="2018-06" db="EMBL/GenBank/DDBJ databases">
        <title>Chryseolinea flavus sp. nov., a member of the phylum Bacteroidetes isolated from soil.</title>
        <authorList>
            <person name="Li Y."/>
            <person name="Wang J."/>
        </authorList>
    </citation>
    <scope>NUCLEOTIDE SEQUENCE [LARGE SCALE GENOMIC DNA]</scope>
    <source>
        <strain evidence="2 3">SDU1-6</strain>
    </source>
</reference>
<dbReference type="Gene3D" id="2.60.120.260">
    <property type="entry name" value="Galactose-binding domain-like"/>
    <property type="match status" value="1"/>
</dbReference>